<dbReference type="CDD" id="cd16913">
    <property type="entry name" value="YkuD_like"/>
    <property type="match status" value="1"/>
</dbReference>
<accession>A0A365GYZ4</accession>
<keyword evidence="5" id="KW-0012">Acyltransferase</keyword>
<dbReference type="InterPro" id="IPR050979">
    <property type="entry name" value="LD-transpeptidase"/>
</dbReference>
<dbReference type="PANTHER" id="PTHR30582:SF2">
    <property type="entry name" value="L,D-TRANSPEPTIDASE YCIB-RELATED"/>
    <property type="match status" value="1"/>
</dbReference>
<proteinExistence type="predicted"/>
<dbReference type="GO" id="GO:0008360">
    <property type="term" value="P:regulation of cell shape"/>
    <property type="evidence" value="ECO:0007669"/>
    <property type="project" value="UniProtKB-UniRule"/>
</dbReference>
<reference evidence="9 10" key="1">
    <citation type="submission" date="2018-06" db="EMBL/GenBank/DDBJ databases">
        <title>Actinomadura craniellae sp. nov. isolated from marine sponge Craniella sp.</title>
        <authorList>
            <person name="Li L."/>
            <person name="Xu Q.H."/>
            <person name="Lin H.W."/>
            <person name="Lu Y.H."/>
        </authorList>
    </citation>
    <scope>NUCLEOTIDE SEQUENCE [LARGE SCALE GENOMIC DNA]</scope>
    <source>
        <strain evidence="9 10">LHW63021</strain>
    </source>
</reference>
<keyword evidence="4 7" id="KW-0573">Peptidoglycan synthesis</keyword>
<dbReference type="UniPathway" id="UPA00219"/>
<dbReference type="InterPro" id="IPR005490">
    <property type="entry name" value="LD_TPept_cat_dom"/>
</dbReference>
<evidence type="ECO:0000256" key="3">
    <source>
        <dbReference type="ARBA" id="ARBA00022960"/>
    </source>
</evidence>
<dbReference type="PROSITE" id="PS52029">
    <property type="entry name" value="LD_TPASE"/>
    <property type="match status" value="1"/>
</dbReference>
<evidence type="ECO:0000256" key="1">
    <source>
        <dbReference type="ARBA" id="ARBA00004752"/>
    </source>
</evidence>
<feature type="active site" description="Nucleophile" evidence="7">
    <location>
        <position position="372"/>
    </location>
</feature>
<evidence type="ECO:0000313" key="9">
    <source>
        <dbReference type="EMBL" id="RAY11153.1"/>
    </source>
</evidence>
<comment type="pathway">
    <text evidence="1 7">Cell wall biogenesis; peptidoglycan biosynthesis.</text>
</comment>
<keyword evidence="3 7" id="KW-0133">Cell shape</keyword>
<dbReference type="GO" id="GO:0071555">
    <property type="term" value="P:cell wall organization"/>
    <property type="evidence" value="ECO:0007669"/>
    <property type="project" value="UniProtKB-UniRule"/>
</dbReference>
<dbReference type="InterPro" id="IPR038063">
    <property type="entry name" value="Transpep_catalytic_dom"/>
</dbReference>
<dbReference type="Pfam" id="PF17964">
    <property type="entry name" value="Big_10"/>
    <property type="match status" value="1"/>
</dbReference>
<dbReference type="CDD" id="cd13432">
    <property type="entry name" value="LDT_IgD_like_2"/>
    <property type="match status" value="1"/>
</dbReference>
<dbReference type="Gene3D" id="2.60.40.3780">
    <property type="match status" value="1"/>
</dbReference>
<dbReference type="EMBL" id="QLYX01000021">
    <property type="protein sequence ID" value="RAY11153.1"/>
    <property type="molecule type" value="Genomic_DNA"/>
</dbReference>
<dbReference type="InterPro" id="IPR041280">
    <property type="entry name" value="Big_10"/>
</dbReference>
<organism evidence="9 10">
    <name type="scientific">Actinomadura craniellae</name>
    <dbReference type="NCBI Taxonomy" id="2231787"/>
    <lineage>
        <taxon>Bacteria</taxon>
        <taxon>Bacillati</taxon>
        <taxon>Actinomycetota</taxon>
        <taxon>Actinomycetes</taxon>
        <taxon>Streptosporangiales</taxon>
        <taxon>Thermomonosporaceae</taxon>
        <taxon>Actinomadura</taxon>
    </lineage>
</organism>
<evidence type="ECO:0000256" key="6">
    <source>
        <dbReference type="ARBA" id="ARBA00023316"/>
    </source>
</evidence>
<dbReference type="Gene3D" id="2.40.440.10">
    <property type="entry name" value="L,D-transpeptidase catalytic domain-like"/>
    <property type="match status" value="1"/>
</dbReference>
<evidence type="ECO:0000256" key="5">
    <source>
        <dbReference type="ARBA" id="ARBA00023315"/>
    </source>
</evidence>
<dbReference type="Pfam" id="PF03734">
    <property type="entry name" value="YkuD"/>
    <property type="match status" value="1"/>
</dbReference>
<evidence type="ECO:0000256" key="2">
    <source>
        <dbReference type="ARBA" id="ARBA00022679"/>
    </source>
</evidence>
<protein>
    <recommendedName>
        <fullName evidence="8">L,D-TPase catalytic domain-containing protein</fullName>
    </recommendedName>
</protein>
<dbReference type="GO" id="GO:0018104">
    <property type="term" value="P:peptidoglycan-protein cross-linking"/>
    <property type="evidence" value="ECO:0007669"/>
    <property type="project" value="TreeGrafter"/>
</dbReference>
<name>A0A365GYZ4_9ACTN</name>
<evidence type="ECO:0000256" key="4">
    <source>
        <dbReference type="ARBA" id="ARBA00022984"/>
    </source>
</evidence>
<dbReference type="GO" id="GO:0005576">
    <property type="term" value="C:extracellular region"/>
    <property type="evidence" value="ECO:0007669"/>
    <property type="project" value="TreeGrafter"/>
</dbReference>
<dbReference type="GO" id="GO:0071972">
    <property type="term" value="F:peptidoglycan L,D-transpeptidase activity"/>
    <property type="evidence" value="ECO:0007669"/>
    <property type="project" value="TreeGrafter"/>
</dbReference>
<evidence type="ECO:0000256" key="7">
    <source>
        <dbReference type="PROSITE-ProRule" id="PRU01373"/>
    </source>
</evidence>
<dbReference type="Proteomes" id="UP000251891">
    <property type="component" value="Unassembled WGS sequence"/>
</dbReference>
<comment type="caution">
    <text evidence="9">The sequence shown here is derived from an EMBL/GenBank/DDBJ whole genome shotgun (WGS) entry which is preliminary data.</text>
</comment>
<dbReference type="Gene3D" id="2.60.40.3710">
    <property type="match status" value="1"/>
</dbReference>
<keyword evidence="2" id="KW-0808">Transferase</keyword>
<dbReference type="SUPFAM" id="SSF141523">
    <property type="entry name" value="L,D-transpeptidase catalytic domain-like"/>
    <property type="match status" value="1"/>
</dbReference>
<feature type="active site" description="Proton donor/acceptor" evidence="7">
    <location>
        <position position="354"/>
    </location>
</feature>
<feature type="domain" description="L,D-TPase catalytic" evidence="8">
    <location>
        <begin position="261"/>
        <end position="396"/>
    </location>
</feature>
<dbReference type="AlphaFoldDB" id="A0A365GYZ4"/>
<evidence type="ECO:0000259" key="8">
    <source>
        <dbReference type="PROSITE" id="PS52029"/>
    </source>
</evidence>
<dbReference type="GO" id="GO:0016746">
    <property type="term" value="F:acyltransferase activity"/>
    <property type="evidence" value="ECO:0007669"/>
    <property type="project" value="UniProtKB-KW"/>
</dbReference>
<dbReference type="OrthoDB" id="5242354at2"/>
<keyword evidence="10" id="KW-1185">Reference proteome</keyword>
<dbReference type="PANTHER" id="PTHR30582">
    <property type="entry name" value="L,D-TRANSPEPTIDASE"/>
    <property type="match status" value="1"/>
</dbReference>
<keyword evidence="6 7" id="KW-0961">Cell wall biogenesis/degradation</keyword>
<evidence type="ECO:0000313" key="10">
    <source>
        <dbReference type="Proteomes" id="UP000251891"/>
    </source>
</evidence>
<sequence>MSLGYRPGFWRFTVQRRFAAGTLRGVRATAGLTGAALLLATACSGGGGGTKGDSGVTVGGTEDAAAPHVTITPGDGNTKARPDQGVVIKAANGTLDQVSVLAGQRAVTGEMSADRTTWKSRTLVPGVAYVVSVTAKNAQKSTTATSKFRTLRAANPLSVIDVTPMAGETVGVGMPITVTFNRTVTDRKAVERALTIKSTKPAVGAWYWVSGQQVIFRTKNGQYWQPNQQVALSAKLAGVKAGKDVYGTRDVNRKFKIGDSHISTISTKTKKMVVKVNGRVRKTTGISAGKGGRVVNGVDTYLTTNGVHLTMSKHRVEIMTSEWMGVDPEDKENGGYKEVIPFAVRISSSGEYVHAMGSRMWAMGQVNASHGCVNSPPVFAQWFYNLSYRGDVVVVTGSKRQLAWNNGWSYYQMPWTQWVRGSALKQEVSTG</sequence>
<gene>
    <name evidence="9" type="ORF">DPM19_32125</name>
</gene>